<name>A0A644YKL1_9ZZZZ</name>
<gene>
    <name evidence="2" type="ORF">SDC9_75654</name>
</gene>
<comment type="caution">
    <text evidence="2">The sequence shown here is derived from an EMBL/GenBank/DDBJ whole genome shotgun (WGS) entry which is preliminary data.</text>
</comment>
<accession>A0A644YKL1</accession>
<dbReference type="InterPro" id="IPR046148">
    <property type="entry name" value="Septknot"/>
</dbReference>
<dbReference type="EMBL" id="VSSQ01005428">
    <property type="protein sequence ID" value="MPM29115.1"/>
    <property type="molecule type" value="Genomic_DNA"/>
</dbReference>
<proteinExistence type="predicted"/>
<reference evidence="2" key="1">
    <citation type="submission" date="2019-08" db="EMBL/GenBank/DDBJ databases">
        <authorList>
            <person name="Kucharzyk K."/>
            <person name="Murdoch R.W."/>
            <person name="Higgins S."/>
            <person name="Loffler F."/>
        </authorList>
    </citation>
    <scope>NUCLEOTIDE SEQUENCE</scope>
</reference>
<evidence type="ECO:0000313" key="2">
    <source>
        <dbReference type="EMBL" id="MPM29115.1"/>
    </source>
</evidence>
<feature type="domain" description="7(1) septoil knot" evidence="1">
    <location>
        <begin position="38"/>
        <end position="121"/>
    </location>
</feature>
<organism evidence="2">
    <name type="scientific">bioreactor metagenome</name>
    <dbReference type="NCBI Taxonomy" id="1076179"/>
    <lineage>
        <taxon>unclassified sequences</taxon>
        <taxon>metagenomes</taxon>
        <taxon>ecological metagenomes</taxon>
    </lineage>
</organism>
<evidence type="ECO:0000259" key="1">
    <source>
        <dbReference type="Pfam" id="PF19647"/>
    </source>
</evidence>
<protein>
    <recommendedName>
        <fullName evidence="1">7(1) septoil knot domain-containing protein</fullName>
    </recommendedName>
</protein>
<sequence>MDNRNKEGRIFEAIMKTPVMKTTFFAILFACIVANVSAQKIFSVDSRYDADIKVYVVDSRYDADLLVYKCDSRYDATDNKGLWFFVDSRYDADKKIYFTDSRYDADLLIYFVDSRYDAQWRNTAKKHLLY</sequence>
<dbReference type="AlphaFoldDB" id="A0A644YKL1"/>
<dbReference type="Pfam" id="PF19647">
    <property type="entry name" value="Septknot"/>
    <property type="match status" value="1"/>
</dbReference>